<dbReference type="AlphaFoldDB" id="A0A252BVA2"/>
<comment type="caution">
    <text evidence="1">The sequence shown here is derived from an EMBL/GenBank/DDBJ whole genome shotgun (WGS) entry which is preliminary data.</text>
</comment>
<dbReference type="Proteomes" id="UP000194931">
    <property type="component" value="Unassembled WGS sequence"/>
</dbReference>
<evidence type="ECO:0008006" key="3">
    <source>
        <dbReference type="Google" id="ProtNLM"/>
    </source>
</evidence>
<evidence type="ECO:0000313" key="1">
    <source>
        <dbReference type="EMBL" id="OUJ12888.1"/>
    </source>
</evidence>
<organism evidence="1 2">
    <name type="scientific">Acetobacter okinawensis</name>
    <dbReference type="NCBI Taxonomy" id="1076594"/>
    <lineage>
        <taxon>Bacteria</taxon>
        <taxon>Pseudomonadati</taxon>
        <taxon>Pseudomonadota</taxon>
        <taxon>Alphaproteobacteria</taxon>
        <taxon>Acetobacterales</taxon>
        <taxon>Acetobacteraceae</taxon>
        <taxon>Acetobacter</taxon>
    </lineage>
</organism>
<dbReference type="EMBL" id="JOPJ01000009">
    <property type="protein sequence ID" value="OUJ12888.1"/>
    <property type="molecule type" value="Genomic_DNA"/>
</dbReference>
<gene>
    <name evidence="1" type="ORF">HK26_13560</name>
</gene>
<name>A0A252BVA2_9PROT</name>
<dbReference type="RefSeq" id="WP_086639032.1">
    <property type="nucleotide sequence ID" value="NZ_JOPJ01000009.1"/>
</dbReference>
<protein>
    <recommendedName>
        <fullName evidence="3">Type III secretion system protein</fullName>
    </recommendedName>
</protein>
<dbReference type="OrthoDB" id="7225406at2"/>
<keyword evidence="2" id="KW-1185">Reference proteome</keyword>
<evidence type="ECO:0000313" key="2">
    <source>
        <dbReference type="Proteomes" id="UP000194931"/>
    </source>
</evidence>
<sequence length="183" mass="19439">MSKLSSPYVIRAEQFAAIEDAQAIRSQAQVDASLCLAAAQEEATAIRLAAQAEAAAFGQEQQERIRSEISAFLQTCEDSLADLAFLVARRLIDDIPRDEKLARLVKTALIELPEKMGVVIKVPVAAGASLVASLPSDVLDSGGISVVECPSQGEEGCLIQHDLGQVQLDVPAQLKALWQSATA</sequence>
<proteinExistence type="predicted"/>
<accession>A0A252BVA2</accession>
<reference evidence="2" key="1">
    <citation type="submission" date="2014-06" db="EMBL/GenBank/DDBJ databases">
        <authorList>
            <person name="Winans N.J."/>
            <person name="Newell P.D."/>
            <person name="Douglas A.E."/>
        </authorList>
    </citation>
    <scope>NUCLEOTIDE SEQUENCE [LARGE SCALE GENOMIC DNA]</scope>
</reference>